<dbReference type="Gene3D" id="2.10.70.40">
    <property type="entry name" value="peptidoglycan hydrolase"/>
    <property type="match status" value="1"/>
</dbReference>
<evidence type="ECO:0000256" key="3">
    <source>
        <dbReference type="ARBA" id="ARBA00006880"/>
    </source>
</evidence>
<evidence type="ECO:0000256" key="1">
    <source>
        <dbReference type="ARBA" id="ARBA00002954"/>
    </source>
</evidence>
<evidence type="ECO:0000256" key="8">
    <source>
        <dbReference type="ARBA" id="ARBA00022801"/>
    </source>
</evidence>
<dbReference type="PANTHER" id="PTHR33308:SF9">
    <property type="entry name" value="PEPTIDOGLYCAN HYDROLASE FLGJ"/>
    <property type="match status" value="1"/>
</dbReference>
<dbReference type="InterPro" id="IPR002901">
    <property type="entry name" value="MGlyc_endo_b_GlcNAc-like_dom"/>
</dbReference>
<evidence type="ECO:0000256" key="2">
    <source>
        <dbReference type="ARBA" id="ARBA00004418"/>
    </source>
</evidence>
<sequence length="345" mass="38322">MSLPTSAFSNPDLSTQRSFVYNDVQGLQNIKRLAEQDEDAALKQVSLQFETLFMQMIMKSMREATRSLNEDSFLNTQYTEFYQEMHDEQLVQEMAKSGGMGLGEMMYQQLSRDPDRPNGNSVPHVLPLDSTGRPILPSHMGRPRPEREDDAALDTQGLNMDDTDLTVTGAVGQDLVDPADKRSEFESPADFVQTLWPLAEQVADELGTDPRYVIAQAALETGWGQHVIGRQGGDSSYNLFNIKADHRWSGESARVSTREYLQGRPVMVEADFRAYDSFADSFADFADFLRDNPRYAPALEVADDGAAWAQALQQAGYATDPAYAEKIERIATGPWLQGGLAASAE</sequence>
<dbReference type="Pfam" id="PF01832">
    <property type="entry name" value="Glucosaminidase"/>
    <property type="match status" value="1"/>
</dbReference>
<dbReference type="GO" id="GO:0044780">
    <property type="term" value="P:bacterial-type flagellum assembly"/>
    <property type="evidence" value="ECO:0007669"/>
    <property type="project" value="InterPro"/>
</dbReference>
<dbReference type="PANTHER" id="PTHR33308">
    <property type="entry name" value="PEPTIDOGLYCAN HYDROLASE FLGJ"/>
    <property type="match status" value="1"/>
</dbReference>
<dbReference type="SMART" id="SM00047">
    <property type="entry name" value="LYZ2"/>
    <property type="match status" value="1"/>
</dbReference>
<keyword evidence="6" id="KW-0574">Periplasm</keyword>
<evidence type="ECO:0000256" key="6">
    <source>
        <dbReference type="ARBA" id="ARBA00022764"/>
    </source>
</evidence>
<comment type="similarity">
    <text evidence="3">In the N-terminal section; belongs to the FlgJ family.</text>
</comment>
<keyword evidence="14" id="KW-0966">Cell projection</keyword>
<dbReference type="InterPro" id="IPR019301">
    <property type="entry name" value="Flagellar_prot_FlgJ_N"/>
</dbReference>
<evidence type="ECO:0000256" key="5">
    <source>
        <dbReference type="ARBA" id="ARBA00013433"/>
    </source>
</evidence>
<comment type="caution">
    <text evidence="14">The sequence shown here is derived from an EMBL/GenBank/DDBJ whole genome shotgun (WGS) entry which is preliminary data.</text>
</comment>
<evidence type="ECO:0000256" key="10">
    <source>
        <dbReference type="ARBA" id="ARBA00023316"/>
    </source>
</evidence>
<keyword evidence="14" id="KW-0969">Cilium</keyword>
<comment type="similarity">
    <text evidence="4">In the C-terminal section; belongs to the glycosyl hydrolase 73 family.</text>
</comment>
<evidence type="ECO:0000313" key="15">
    <source>
        <dbReference type="Proteomes" id="UP000297475"/>
    </source>
</evidence>
<dbReference type="RefSeq" id="WP_135482104.1">
    <property type="nucleotide sequence ID" value="NZ_SRMF01000001.1"/>
</dbReference>
<dbReference type="GO" id="GO:0004040">
    <property type="term" value="F:amidase activity"/>
    <property type="evidence" value="ECO:0007669"/>
    <property type="project" value="InterPro"/>
</dbReference>
<dbReference type="InterPro" id="IPR051056">
    <property type="entry name" value="Glycosyl_Hydrolase_73"/>
</dbReference>
<dbReference type="OrthoDB" id="289937at2"/>
<keyword evidence="14" id="KW-0282">Flagellum</keyword>
<keyword evidence="15" id="KW-1185">Reference proteome</keyword>
<gene>
    <name evidence="14" type="primary">flgJ</name>
    <name evidence="14" type="ORF">E4656_06240</name>
</gene>
<name>A0A4Z0WCQ4_9GAMM</name>
<keyword evidence="9 14" id="KW-0326">Glycosidase</keyword>
<keyword evidence="10" id="KW-0961">Cell wall biogenesis/degradation</keyword>
<evidence type="ECO:0000256" key="9">
    <source>
        <dbReference type="ARBA" id="ARBA00023295"/>
    </source>
</evidence>
<feature type="region of interest" description="Disordered" evidence="12">
    <location>
        <begin position="112"/>
        <end position="149"/>
    </location>
</feature>
<evidence type="ECO:0000256" key="7">
    <source>
        <dbReference type="ARBA" id="ARBA00022795"/>
    </source>
</evidence>
<evidence type="ECO:0000313" key="14">
    <source>
        <dbReference type="EMBL" id="TGG95992.1"/>
    </source>
</evidence>
<dbReference type="NCBIfam" id="TIGR02541">
    <property type="entry name" value="flagell_FlgJ"/>
    <property type="match status" value="1"/>
</dbReference>
<dbReference type="Gene3D" id="1.10.530.10">
    <property type="match status" value="1"/>
</dbReference>
<dbReference type="AlphaFoldDB" id="A0A4Z0WCQ4"/>
<comment type="function">
    <text evidence="1">Flagellum-specific muramidase which hydrolyzes the peptidoglycan layer to assemble the rod structure in the periplasmic space.</text>
</comment>
<evidence type="ECO:0000256" key="4">
    <source>
        <dbReference type="ARBA" id="ARBA00007974"/>
    </source>
</evidence>
<dbReference type="Pfam" id="PF10135">
    <property type="entry name" value="Rod-binding"/>
    <property type="match status" value="1"/>
</dbReference>
<dbReference type="GO" id="GO:0016798">
    <property type="term" value="F:hydrolase activity, acting on glycosyl bonds"/>
    <property type="evidence" value="ECO:0007669"/>
    <property type="project" value="UniProtKB-KW"/>
</dbReference>
<evidence type="ECO:0000256" key="11">
    <source>
        <dbReference type="ARBA" id="ARBA00030835"/>
    </source>
</evidence>
<organism evidence="14 15">
    <name type="scientific">Natronospirillum operosum</name>
    <dbReference type="NCBI Taxonomy" id="2759953"/>
    <lineage>
        <taxon>Bacteria</taxon>
        <taxon>Pseudomonadati</taxon>
        <taxon>Pseudomonadota</taxon>
        <taxon>Gammaproteobacteria</taxon>
        <taxon>Oceanospirillales</taxon>
        <taxon>Natronospirillaceae</taxon>
        <taxon>Natronospirillum</taxon>
    </lineage>
</organism>
<comment type="subcellular location">
    <subcellularLocation>
        <location evidence="2">Periplasm</location>
    </subcellularLocation>
</comment>
<evidence type="ECO:0000259" key="13">
    <source>
        <dbReference type="SMART" id="SM00047"/>
    </source>
</evidence>
<evidence type="ECO:0000256" key="12">
    <source>
        <dbReference type="SAM" id="MobiDB-lite"/>
    </source>
</evidence>
<reference evidence="14 15" key="1">
    <citation type="submission" date="2019-04" db="EMBL/GenBank/DDBJ databases">
        <title>Natronospirillum operosus gen. nov., sp. nov., a haloalkaliphilic satellite isolated from decaying biomass of laboratory culture of cyanobacterium Geitlerinema sp. and proposal of Natronospirillaceae fam. nov. and Saccharospirillaceae fam. nov.</title>
        <authorList>
            <person name="Kevbrin V."/>
            <person name="Boltyanskaya Y."/>
            <person name="Koziaeva V."/>
            <person name="Grouzdev D.S."/>
            <person name="Park M."/>
            <person name="Cho J."/>
        </authorList>
    </citation>
    <scope>NUCLEOTIDE SEQUENCE [LARGE SCALE GENOMIC DNA]</scope>
    <source>
        <strain evidence="14 15">G-116</strain>
    </source>
</reference>
<keyword evidence="8 14" id="KW-0378">Hydrolase</keyword>
<feature type="domain" description="Mannosyl-glycoprotein endo-beta-N-acetylglucosamidase-like" evidence="13">
    <location>
        <begin position="181"/>
        <end position="345"/>
    </location>
</feature>
<dbReference type="InterPro" id="IPR013377">
    <property type="entry name" value="FlgJ"/>
</dbReference>
<dbReference type="GO" id="GO:0071973">
    <property type="term" value="P:bacterial-type flagellum-dependent cell motility"/>
    <property type="evidence" value="ECO:0007669"/>
    <property type="project" value="TreeGrafter"/>
</dbReference>
<accession>A0A4Z0WCQ4</accession>
<keyword evidence="7" id="KW-1005">Bacterial flagellum biogenesis</keyword>
<protein>
    <recommendedName>
        <fullName evidence="5">Peptidoglycan hydrolase FlgJ</fullName>
    </recommendedName>
    <alternativeName>
        <fullName evidence="11">Muramidase FlgJ</fullName>
    </alternativeName>
</protein>
<dbReference type="GO" id="GO:0071555">
    <property type="term" value="P:cell wall organization"/>
    <property type="evidence" value="ECO:0007669"/>
    <property type="project" value="UniProtKB-KW"/>
</dbReference>
<proteinExistence type="inferred from homology"/>
<dbReference type="EMBL" id="SRMF01000001">
    <property type="protein sequence ID" value="TGG95992.1"/>
    <property type="molecule type" value="Genomic_DNA"/>
</dbReference>
<dbReference type="Proteomes" id="UP000297475">
    <property type="component" value="Unassembled WGS sequence"/>
</dbReference>
<dbReference type="GO" id="GO:0042597">
    <property type="term" value="C:periplasmic space"/>
    <property type="evidence" value="ECO:0007669"/>
    <property type="project" value="UniProtKB-SubCell"/>
</dbReference>